<dbReference type="InterPro" id="IPR000192">
    <property type="entry name" value="Aminotrans_V_dom"/>
</dbReference>
<evidence type="ECO:0000313" key="5">
    <source>
        <dbReference type="Proteomes" id="UP000075806"/>
    </source>
</evidence>
<dbReference type="NCBIfam" id="NF002806">
    <property type="entry name" value="PRK02948.1"/>
    <property type="match status" value="1"/>
</dbReference>
<proteinExistence type="predicted"/>
<comment type="caution">
    <text evidence="4">The sequence shown here is derived from an EMBL/GenBank/DDBJ whole genome shotgun (WGS) entry which is preliminary data.</text>
</comment>
<sequence>MIFFDYSSTTPMSEKALSTYQLAASQYFGNSRSIHQFGQEAEAMLQLARETIGDALNIREQELFFTGCGTEANFLIITGLAKAQKLKGNHILSIESEHHSVKQSLHYLKEQGFDITYVPLDSNGKISIEALIDSIKEETILATFAHASSELGTIQDLEIISNILKENDILFHSDCVQSFGKIKIPIHFLDACTISAHKIYGPKGCGAAYISSSTPYQSFLRGTSHENGFRAGTVDVPAIMAFAVAVEEIMKQQPQEQERLTKLRLKVVNSLKHDSLFYFEGDAINRLPFHLALRRKGMEGQFLMLECQKKGLLIATGSACRAGLSEPPASMLAIGRTSSEAHEYVRITFGKHTTEEDIEILIKQLIHISNEFKEGYCGQIEKTPR</sequence>
<dbReference type="Gene3D" id="3.90.1150.10">
    <property type="entry name" value="Aspartate Aminotransferase, domain 1"/>
    <property type="match status" value="1"/>
</dbReference>
<dbReference type="InterPro" id="IPR016454">
    <property type="entry name" value="Cysteine_dSase"/>
</dbReference>
<reference evidence="4" key="1">
    <citation type="submission" date="2016-02" db="EMBL/GenBank/DDBJ databases">
        <title>Genome sequence of Bacillus trypoxylicola KCTC 13244(T).</title>
        <authorList>
            <person name="Jeong H."/>
            <person name="Park S.-H."/>
            <person name="Choi S.-K."/>
        </authorList>
    </citation>
    <scope>NUCLEOTIDE SEQUENCE [LARGE SCALE GENOMIC DNA]</scope>
    <source>
        <strain evidence="4">KCTC 13244</strain>
    </source>
</reference>
<evidence type="ECO:0000256" key="1">
    <source>
        <dbReference type="ARBA" id="ARBA00001933"/>
    </source>
</evidence>
<feature type="domain" description="Aminotransferase class V" evidence="3">
    <location>
        <begin position="2"/>
        <end position="361"/>
    </location>
</feature>
<dbReference type="Proteomes" id="UP000075806">
    <property type="component" value="Unassembled WGS sequence"/>
</dbReference>
<dbReference type="InterPro" id="IPR015421">
    <property type="entry name" value="PyrdxlP-dep_Trfase_major"/>
</dbReference>
<protein>
    <recommendedName>
        <fullName evidence="3">Aminotransferase class V domain-containing protein</fullName>
    </recommendedName>
</protein>
<dbReference type="PANTHER" id="PTHR11601:SF36">
    <property type="entry name" value="CYSTEINE DESULFURASE NIFS-RELATED"/>
    <property type="match status" value="1"/>
</dbReference>
<dbReference type="SUPFAM" id="SSF53383">
    <property type="entry name" value="PLP-dependent transferases"/>
    <property type="match status" value="1"/>
</dbReference>
<dbReference type="EMBL" id="LTAO01000012">
    <property type="protein sequence ID" value="KYG31855.1"/>
    <property type="molecule type" value="Genomic_DNA"/>
</dbReference>
<dbReference type="Gene3D" id="3.40.640.10">
    <property type="entry name" value="Type I PLP-dependent aspartate aminotransferase-like (Major domain)"/>
    <property type="match status" value="1"/>
</dbReference>
<dbReference type="Gene3D" id="1.10.260.50">
    <property type="match status" value="1"/>
</dbReference>
<dbReference type="RefSeq" id="WP_061948226.1">
    <property type="nucleotide sequence ID" value="NZ_LTAO01000012.1"/>
</dbReference>
<dbReference type="AlphaFoldDB" id="A0A162E699"/>
<dbReference type="Pfam" id="PF00266">
    <property type="entry name" value="Aminotran_5"/>
    <property type="match status" value="1"/>
</dbReference>
<dbReference type="InterPro" id="IPR015422">
    <property type="entry name" value="PyrdxlP-dep_Trfase_small"/>
</dbReference>
<dbReference type="GO" id="GO:0003824">
    <property type="term" value="F:catalytic activity"/>
    <property type="evidence" value="ECO:0007669"/>
    <property type="project" value="UniProtKB-ARBA"/>
</dbReference>
<name>A0A162E699_9BACI</name>
<accession>A0A162E699</accession>
<keyword evidence="2" id="KW-0663">Pyridoxal phosphate</keyword>
<comment type="cofactor">
    <cofactor evidence="1">
        <name>pyridoxal 5'-phosphate</name>
        <dbReference type="ChEBI" id="CHEBI:597326"/>
    </cofactor>
</comment>
<dbReference type="PIRSF" id="PIRSF005572">
    <property type="entry name" value="NifS"/>
    <property type="match status" value="1"/>
</dbReference>
<evidence type="ECO:0000313" key="4">
    <source>
        <dbReference type="EMBL" id="KYG31855.1"/>
    </source>
</evidence>
<evidence type="ECO:0000259" key="3">
    <source>
        <dbReference type="Pfam" id="PF00266"/>
    </source>
</evidence>
<gene>
    <name evidence="4" type="ORF">AZF04_03500</name>
</gene>
<organism evidence="4 5">
    <name type="scientific">Alkalihalobacillus trypoxylicola</name>
    <dbReference type="NCBI Taxonomy" id="519424"/>
    <lineage>
        <taxon>Bacteria</taxon>
        <taxon>Bacillati</taxon>
        <taxon>Bacillota</taxon>
        <taxon>Bacilli</taxon>
        <taxon>Bacillales</taxon>
        <taxon>Bacillaceae</taxon>
        <taxon>Alkalihalobacillus</taxon>
    </lineage>
</organism>
<keyword evidence="5" id="KW-1185">Reference proteome</keyword>
<dbReference type="OrthoDB" id="9808002at2"/>
<evidence type="ECO:0000256" key="2">
    <source>
        <dbReference type="ARBA" id="ARBA00022898"/>
    </source>
</evidence>
<dbReference type="STRING" id="519424.AZF04_03500"/>
<dbReference type="InterPro" id="IPR015424">
    <property type="entry name" value="PyrdxlP-dep_Trfase"/>
</dbReference>
<dbReference type="PANTHER" id="PTHR11601">
    <property type="entry name" value="CYSTEINE DESULFURYLASE FAMILY MEMBER"/>
    <property type="match status" value="1"/>
</dbReference>